<feature type="transmembrane region" description="Helical" evidence="7">
    <location>
        <begin position="81"/>
        <end position="105"/>
    </location>
</feature>
<comment type="subcellular location">
    <subcellularLocation>
        <location evidence="1">Cell membrane</location>
        <topology evidence="1">Multi-pass membrane protein</topology>
    </subcellularLocation>
</comment>
<keyword evidence="10" id="KW-1185">Reference proteome</keyword>
<feature type="transmembrane region" description="Helical" evidence="7">
    <location>
        <begin position="334"/>
        <end position="352"/>
    </location>
</feature>
<keyword evidence="3" id="KW-1003">Cell membrane</keyword>
<proteinExistence type="predicted"/>
<dbReference type="RefSeq" id="WP_149294892.1">
    <property type="nucleotide sequence ID" value="NZ_CP043473.1"/>
</dbReference>
<keyword evidence="6 7" id="KW-0472">Membrane</keyword>
<sequence length="478" mass="47576">MEDISNHGGASPLGRMASLSLAVLLAALGTSIANVALPTLSLRFGVSFQQVQWVVLAYLLASTALIVGAGRLGDLLGRRRLLLGGLLLFAAASLAAGLASFPALIAARAAQGLGAAVMMALSMAFVADILPRERIGRAMGWLGAMSAVGTALGPSLGGALVAALGWRSIFFLLAALAVLAYALARRSLPEMGHVASRGTGGFDRPGTVLLALAATAYAMAMTTGRGHFGALNAAWLAAALAGGMLFIWRQRRAEAPLLRLDMLRDPTLSGGMAMSGLVATVMMATLVVGPFYLARGLGLGTAAVGLAMSAGPLLSALSGLPAGAAVDRFGARGMALTGLLAMLGGAVALSLTPAARGVPGYIAALLLLTVGYAQFQAANNTQVMAGSGADKRGLVSGLLNLARNLGLLSGAGAMGAVFAAAAGTDKLATAAPDAVAHGMHAAFAVAAGLIALALAIALSAWRAPTNAAAGRRAQGGAR</sequence>
<feature type="transmembrane region" description="Helical" evidence="7">
    <location>
        <begin position="441"/>
        <end position="461"/>
    </location>
</feature>
<dbReference type="KEGG" id="chrm:FYK34_02425"/>
<dbReference type="PANTHER" id="PTHR42718:SF46">
    <property type="entry name" value="BLR6921 PROTEIN"/>
    <property type="match status" value="1"/>
</dbReference>
<organism evidence="9 10">
    <name type="scientific">Chromobacterium paludis</name>
    <dbReference type="NCBI Taxonomy" id="2605945"/>
    <lineage>
        <taxon>Bacteria</taxon>
        <taxon>Pseudomonadati</taxon>
        <taxon>Pseudomonadota</taxon>
        <taxon>Betaproteobacteria</taxon>
        <taxon>Neisseriales</taxon>
        <taxon>Chromobacteriaceae</taxon>
        <taxon>Chromobacterium</taxon>
    </lineage>
</organism>
<dbReference type="InterPro" id="IPR020846">
    <property type="entry name" value="MFS_dom"/>
</dbReference>
<evidence type="ECO:0000313" key="9">
    <source>
        <dbReference type="EMBL" id="QEL54505.1"/>
    </source>
</evidence>
<dbReference type="GO" id="GO:0022857">
    <property type="term" value="F:transmembrane transporter activity"/>
    <property type="evidence" value="ECO:0007669"/>
    <property type="project" value="InterPro"/>
</dbReference>
<dbReference type="Gene3D" id="1.20.1250.20">
    <property type="entry name" value="MFS general substrate transporter like domains"/>
    <property type="match status" value="1"/>
</dbReference>
<dbReference type="Proteomes" id="UP000322079">
    <property type="component" value="Chromosome"/>
</dbReference>
<evidence type="ECO:0000256" key="3">
    <source>
        <dbReference type="ARBA" id="ARBA00022475"/>
    </source>
</evidence>
<feature type="transmembrane region" description="Helical" evidence="7">
    <location>
        <begin position="111"/>
        <end position="130"/>
    </location>
</feature>
<name>A0A5C1DCT1_9NEIS</name>
<feature type="transmembrane region" description="Helical" evidence="7">
    <location>
        <begin position="228"/>
        <end position="248"/>
    </location>
</feature>
<dbReference type="SUPFAM" id="SSF103473">
    <property type="entry name" value="MFS general substrate transporter"/>
    <property type="match status" value="1"/>
</dbReference>
<dbReference type="PANTHER" id="PTHR42718">
    <property type="entry name" value="MAJOR FACILITATOR SUPERFAMILY MULTIDRUG TRANSPORTER MFSC"/>
    <property type="match status" value="1"/>
</dbReference>
<protein>
    <submittedName>
        <fullName evidence="9">MFS transporter</fullName>
    </submittedName>
</protein>
<evidence type="ECO:0000259" key="8">
    <source>
        <dbReference type="PROSITE" id="PS50850"/>
    </source>
</evidence>
<dbReference type="InterPro" id="IPR036259">
    <property type="entry name" value="MFS_trans_sf"/>
</dbReference>
<dbReference type="Pfam" id="PF07690">
    <property type="entry name" value="MFS_1"/>
    <property type="match status" value="1"/>
</dbReference>
<gene>
    <name evidence="9" type="ORF">FYK34_02425</name>
</gene>
<dbReference type="PRINTS" id="PR01036">
    <property type="entry name" value="TCRTETB"/>
</dbReference>
<feature type="transmembrane region" description="Helical" evidence="7">
    <location>
        <begin position="299"/>
        <end position="322"/>
    </location>
</feature>
<accession>A0A5C1DCT1</accession>
<keyword evidence="2" id="KW-0813">Transport</keyword>
<feature type="transmembrane region" description="Helical" evidence="7">
    <location>
        <begin position="168"/>
        <end position="184"/>
    </location>
</feature>
<feature type="transmembrane region" description="Helical" evidence="7">
    <location>
        <begin position="205"/>
        <end position="222"/>
    </location>
</feature>
<dbReference type="Gene3D" id="1.20.1720.10">
    <property type="entry name" value="Multidrug resistance protein D"/>
    <property type="match status" value="1"/>
</dbReference>
<feature type="transmembrane region" description="Helical" evidence="7">
    <location>
        <begin position="49"/>
        <end position="69"/>
    </location>
</feature>
<feature type="transmembrane region" description="Helical" evidence="7">
    <location>
        <begin position="142"/>
        <end position="162"/>
    </location>
</feature>
<dbReference type="EMBL" id="CP043473">
    <property type="protein sequence ID" value="QEL54505.1"/>
    <property type="molecule type" value="Genomic_DNA"/>
</dbReference>
<evidence type="ECO:0000256" key="4">
    <source>
        <dbReference type="ARBA" id="ARBA00022692"/>
    </source>
</evidence>
<evidence type="ECO:0000256" key="5">
    <source>
        <dbReference type="ARBA" id="ARBA00022989"/>
    </source>
</evidence>
<evidence type="ECO:0000256" key="2">
    <source>
        <dbReference type="ARBA" id="ARBA00022448"/>
    </source>
</evidence>
<dbReference type="AlphaFoldDB" id="A0A5C1DCT1"/>
<evidence type="ECO:0000256" key="1">
    <source>
        <dbReference type="ARBA" id="ARBA00004651"/>
    </source>
</evidence>
<feature type="transmembrane region" description="Helical" evidence="7">
    <location>
        <begin position="401"/>
        <end position="421"/>
    </location>
</feature>
<dbReference type="InterPro" id="IPR011701">
    <property type="entry name" value="MFS"/>
</dbReference>
<keyword evidence="4 7" id="KW-0812">Transmembrane</keyword>
<keyword evidence="5 7" id="KW-1133">Transmembrane helix</keyword>
<dbReference type="GO" id="GO:0005886">
    <property type="term" value="C:plasma membrane"/>
    <property type="evidence" value="ECO:0007669"/>
    <property type="project" value="UniProtKB-SubCell"/>
</dbReference>
<evidence type="ECO:0000256" key="7">
    <source>
        <dbReference type="SAM" id="Phobius"/>
    </source>
</evidence>
<reference evidence="9 10" key="1">
    <citation type="submission" date="2019-08" db="EMBL/GenBank/DDBJ databases">
        <title>Chromobacterium paludis, a novel bacterium isolated from a Maryland marsh pond.</title>
        <authorList>
            <person name="Blackburn M.B."/>
            <person name="Gundersen-Rindal D.E."/>
        </authorList>
    </citation>
    <scope>NUCLEOTIDE SEQUENCE [LARGE SCALE GENOMIC DNA]</scope>
    <source>
        <strain evidence="10">IIBBL 257-1</strain>
    </source>
</reference>
<feature type="domain" description="Major facilitator superfamily (MFS) profile" evidence="8">
    <location>
        <begin position="15"/>
        <end position="465"/>
    </location>
</feature>
<feature type="transmembrane region" description="Helical" evidence="7">
    <location>
        <begin position="358"/>
        <end position="375"/>
    </location>
</feature>
<evidence type="ECO:0000313" key="10">
    <source>
        <dbReference type="Proteomes" id="UP000322079"/>
    </source>
</evidence>
<dbReference type="PROSITE" id="PS50850">
    <property type="entry name" value="MFS"/>
    <property type="match status" value="1"/>
</dbReference>
<evidence type="ECO:0000256" key="6">
    <source>
        <dbReference type="ARBA" id="ARBA00023136"/>
    </source>
</evidence>
<feature type="transmembrane region" description="Helical" evidence="7">
    <location>
        <begin position="268"/>
        <end position="293"/>
    </location>
</feature>